<sequence length="190" mass="20227">MPDTTAVISGVVEAELLVPLLMKDQDPALGEEGANILITSFTHPNPRVLLEIVLGILPGKSTRISQFNKPLGLSSVVFVEESVESPGIDDLAPGIGLKPSLIGARMTFSKDAPILTATSNIGRTILHETMYQQATKRSLAKVDDALKGSCRGIEIPATAKEIQLINKLEDPPTADQYQVTEFGVIHGASS</sequence>
<evidence type="ECO:0000313" key="1">
    <source>
        <dbReference type="EMBL" id="KAI7953776.1"/>
    </source>
</evidence>
<reference evidence="2" key="2">
    <citation type="journal article" date="2018" name="Mol. Plant Microbe Interact.">
        <title>Genome sequence resources for the wheat stripe rust pathogen (Puccinia striiformis f. sp. tritici) and the barley stripe rust pathogen (Puccinia striiformis f. sp. hordei).</title>
        <authorList>
            <person name="Xia C."/>
            <person name="Wang M."/>
            <person name="Yin C."/>
            <person name="Cornejo O.E."/>
            <person name="Hulbert S.H."/>
            <person name="Chen X."/>
        </authorList>
    </citation>
    <scope>NUCLEOTIDE SEQUENCE [LARGE SCALE GENOMIC DNA]</scope>
    <source>
        <strain evidence="2">93-210</strain>
    </source>
</reference>
<evidence type="ECO:0000313" key="2">
    <source>
        <dbReference type="Proteomes" id="UP001060170"/>
    </source>
</evidence>
<proteinExistence type="predicted"/>
<reference evidence="1 2" key="3">
    <citation type="journal article" date="2022" name="Microbiol. Spectr.">
        <title>Folding features and dynamics of 3D genome architecture in plant fungal pathogens.</title>
        <authorList>
            <person name="Xia C."/>
        </authorList>
    </citation>
    <scope>NUCLEOTIDE SEQUENCE [LARGE SCALE GENOMIC DNA]</scope>
    <source>
        <strain evidence="1 2">93-210</strain>
    </source>
</reference>
<gene>
    <name evidence="1" type="ORF">MJO28_006323</name>
</gene>
<protein>
    <submittedName>
        <fullName evidence="1">Uncharacterized protein</fullName>
    </submittedName>
</protein>
<reference evidence="2" key="1">
    <citation type="journal article" date="2018" name="BMC Genomics">
        <title>Genomic insights into host adaptation between the wheat stripe rust pathogen (Puccinia striiformis f. sp. tritici) and the barley stripe rust pathogen (Puccinia striiformis f. sp. hordei).</title>
        <authorList>
            <person name="Xia C."/>
            <person name="Wang M."/>
            <person name="Yin C."/>
            <person name="Cornejo O.E."/>
            <person name="Hulbert S.H."/>
            <person name="Chen X."/>
        </authorList>
    </citation>
    <scope>NUCLEOTIDE SEQUENCE [LARGE SCALE GENOMIC DNA]</scope>
    <source>
        <strain evidence="2">93-210</strain>
    </source>
</reference>
<accession>A0ACC0EGP6</accession>
<keyword evidence="2" id="KW-1185">Reference proteome</keyword>
<dbReference type="Proteomes" id="UP001060170">
    <property type="component" value="Chromosome 6"/>
</dbReference>
<comment type="caution">
    <text evidence="1">The sequence shown here is derived from an EMBL/GenBank/DDBJ whole genome shotgun (WGS) entry which is preliminary data.</text>
</comment>
<organism evidence="1 2">
    <name type="scientific">Puccinia striiformis f. sp. tritici</name>
    <dbReference type="NCBI Taxonomy" id="168172"/>
    <lineage>
        <taxon>Eukaryota</taxon>
        <taxon>Fungi</taxon>
        <taxon>Dikarya</taxon>
        <taxon>Basidiomycota</taxon>
        <taxon>Pucciniomycotina</taxon>
        <taxon>Pucciniomycetes</taxon>
        <taxon>Pucciniales</taxon>
        <taxon>Pucciniaceae</taxon>
        <taxon>Puccinia</taxon>
    </lineage>
</organism>
<dbReference type="EMBL" id="CM045870">
    <property type="protein sequence ID" value="KAI7953776.1"/>
    <property type="molecule type" value="Genomic_DNA"/>
</dbReference>
<name>A0ACC0EGP6_9BASI</name>